<evidence type="ECO:0000313" key="3">
    <source>
        <dbReference type="Proteomes" id="UP000324222"/>
    </source>
</evidence>
<dbReference type="AlphaFoldDB" id="A0A5B7FIY4"/>
<dbReference type="InterPro" id="IPR022577">
    <property type="entry name" value="TBCD_C"/>
</dbReference>
<organism evidence="2 3">
    <name type="scientific">Portunus trituberculatus</name>
    <name type="common">Swimming crab</name>
    <name type="synonym">Neptunus trituberculatus</name>
    <dbReference type="NCBI Taxonomy" id="210409"/>
    <lineage>
        <taxon>Eukaryota</taxon>
        <taxon>Metazoa</taxon>
        <taxon>Ecdysozoa</taxon>
        <taxon>Arthropoda</taxon>
        <taxon>Crustacea</taxon>
        <taxon>Multicrustacea</taxon>
        <taxon>Malacostraca</taxon>
        <taxon>Eumalacostraca</taxon>
        <taxon>Eucarida</taxon>
        <taxon>Decapoda</taxon>
        <taxon>Pleocyemata</taxon>
        <taxon>Brachyura</taxon>
        <taxon>Eubrachyura</taxon>
        <taxon>Portunoidea</taxon>
        <taxon>Portunidae</taxon>
        <taxon>Portuninae</taxon>
        <taxon>Portunus</taxon>
    </lineage>
</organism>
<sequence>MVRPLFTFHRLPASPSGAKAPEELAQSDFVAEPDQNCWKRLARIFPKLPHIPNVKEVESIFPMELCDGMNWASEKSTFNLFMQLVDFPAYRSRVLLGVTYAAGGISANLVC</sequence>
<dbReference type="EMBL" id="VSRR010007808">
    <property type="protein sequence ID" value="MPC47570.1"/>
    <property type="molecule type" value="Genomic_DNA"/>
</dbReference>
<evidence type="ECO:0000259" key="1">
    <source>
        <dbReference type="Pfam" id="PF12612"/>
    </source>
</evidence>
<proteinExistence type="predicted"/>
<accession>A0A5B7FIY4</accession>
<reference evidence="2 3" key="1">
    <citation type="submission" date="2019-05" db="EMBL/GenBank/DDBJ databases">
        <title>Another draft genome of Portunus trituberculatus and its Hox gene families provides insights of decapod evolution.</title>
        <authorList>
            <person name="Jeong J.-H."/>
            <person name="Song I."/>
            <person name="Kim S."/>
            <person name="Choi T."/>
            <person name="Kim D."/>
            <person name="Ryu S."/>
            <person name="Kim W."/>
        </authorList>
    </citation>
    <scope>NUCLEOTIDE SEQUENCE [LARGE SCALE GENOMIC DNA]</scope>
    <source>
        <tissue evidence="2">Muscle</tissue>
    </source>
</reference>
<keyword evidence="3" id="KW-1185">Reference proteome</keyword>
<dbReference type="OrthoDB" id="6336275at2759"/>
<feature type="domain" description="Tubulin-folding cofactor D C-terminal" evidence="1">
    <location>
        <begin position="38"/>
        <end position="110"/>
    </location>
</feature>
<gene>
    <name evidence="2" type="primary">Tbcd_1</name>
    <name evidence="2" type="ORF">E2C01_041320</name>
</gene>
<name>A0A5B7FIY4_PORTR</name>
<protein>
    <submittedName>
        <fullName evidence="2">Tubulin-specific chaperone D</fullName>
    </submittedName>
</protein>
<dbReference type="Pfam" id="PF12612">
    <property type="entry name" value="TFCD_C"/>
    <property type="match status" value="1"/>
</dbReference>
<dbReference type="Proteomes" id="UP000324222">
    <property type="component" value="Unassembled WGS sequence"/>
</dbReference>
<evidence type="ECO:0000313" key="2">
    <source>
        <dbReference type="EMBL" id="MPC47570.1"/>
    </source>
</evidence>
<comment type="caution">
    <text evidence="2">The sequence shown here is derived from an EMBL/GenBank/DDBJ whole genome shotgun (WGS) entry which is preliminary data.</text>
</comment>